<feature type="compositionally biased region" description="Low complexity" evidence="2">
    <location>
        <begin position="1683"/>
        <end position="1692"/>
    </location>
</feature>
<proteinExistence type="predicted"/>
<keyword evidence="8" id="KW-1185">Reference proteome</keyword>
<feature type="compositionally biased region" description="Polar residues" evidence="2">
    <location>
        <begin position="1601"/>
        <end position="1621"/>
    </location>
</feature>
<dbReference type="Pfam" id="PF06458">
    <property type="entry name" value="MucBP"/>
    <property type="match status" value="1"/>
</dbReference>
<accession>A0A3R8KKI7</accession>
<gene>
    <name evidence="7" type="ORF">D1831_00740</name>
</gene>
<evidence type="ECO:0000259" key="5">
    <source>
        <dbReference type="Pfam" id="PF17965"/>
    </source>
</evidence>
<feature type="region of interest" description="Disordered" evidence="2">
    <location>
        <begin position="1565"/>
        <end position="1766"/>
    </location>
</feature>
<dbReference type="Proteomes" id="UP000283633">
    <property type="component" value="Unassembled WGS sequence"/>
</dbReference>
<name>A0A3R8KKI7_9LACO</name>
<keyword evidence="3" id="KW-1133">Transmembrane helix</keyword>
<dbReference type="InterPro" id="IPR041495">
    <property type="entry name" value="Mub_B2"/>
</dbReference>
<evidence type="ECO:0000313" key="7">
    <source>
        <dbReference type="EMBL" id="RRK11634.1"/>
    </source>
</evidence>
<dbReference type="InterPro" id="IPR009459">
    <property type="entry name" value="MucBP_dom"/>
</dbReference>
<dbReference type="Pfam" id="PF17965">
    <property type="entry name" value="MucBP_2"/>
    <property type="match status" value="1"/>
</dbReference>
<feature type="domain" description="Mub B2-like" evidence="6">
    <location>
        <begin position="1467"/>
        <end position="1561"/>
    </location>
</feature>
<dbReference type="EMBL" id="QWZQ01000002">
    <property type="protein sequence ID" value="RRK11634.1"/>
    <property type="molecule type" value="Genomic_DNA"/>
</dbReference>
<dbReference type="Pfam" id="PF17966">
    <property type="entry name" value="Muc_B2"/>
    <property type="match status" value="1"/>
</dbReference>
<dbReference type="Gene3D" id="3.10.20.320">
    <property type="entry name" value="Putative peptidoglycan bound protein (lpxtg motif)"/>
    <property type="match status" value="1"/>
</dbReference>
<keyword evidence="1" id="KW-0677">Repeat</keyword>
<feature type="domain" description="MucBP" evidence="4">
    <location>
        <begin position="1298"/>
        <end position="1361"/>
    </location>
</feature>
<sequence length="1797" mass="190945">MVSLNGHALDNVIDFETSMSDKTGIGTYTIHLKLDPAKAKNYQLNGDPTGTLTIVPAKLTAVVPDQTLTYNGRTQAIDQDAIQLQGVVNGEDVTYTLAARDNDTTNVGQHALALTLADTEVNHNYTLTNPRTGTLTINKAKLAVNLADETVTYNGELQTLATDHVTFLNPVDDKTIGYKLTKSTKTGVGDYTIQISLDPASQKNYELDPVNSKATATLTITPVKLQARMDDATVTYNGQSQTLPQTAVRITGAINNEKILYDLSRSDAGVGDHPITLSLAKNEINQNYVLAGQTQSTLTIEKARLTVTMKDRTVSYNGLRQGLTAGDVVVQDQNNQLFTAYTLTKSNSADAGTYTVKLNFNDSDANYEVDGPTTAKLTITPITLKVAMVDQQTVYTGQQQTFDRNQIVVSGAVAGETPVYTLTNSDSADAGHYQIHLTLDPTAKVNKNYRLSDDDQQSLSGDLWIQKAAMTVIMNGSTVTYNGQQQTLQPSDVQILGAVNPQDARYTLTTSTSKDVGAYQIKLTFDNADLANNYTITGNQSATLKITPAELTARMLAQTATYNGERQTLDRGPIHILGNVPTEHVKYNLTTSDSADVGDHLISLTLDPTEKNYYLSPTSAVLTITPAEVTVYLNDASAVYNGKQQTLAAKDVTITGLLANVDSTYHLTKTAKAGVGQYQISLNFDNPNYQVTGKATAQLTITQAPLTVTLPKAQERTYNGQLQVLDPADVHILGSVAGEAIAYTGGSTAQAGVGHYDVAVQLAKNDINANYVLTGPTSTTIDVLPAPLTIKMQGQSVVYNGRQRTLEADHVQVDGLQGSDGGAYSLSKSAAGVGRYQINLTFNDPAMMKNYTITGPTSAPLTITAAPLTVALTDQTVTYNGQQQTLSGDAVQVTGAVNGEQIRYALNKSSDAKVGQYQINLILADNGVNGNYQLTPESKLNALLNIKKAKLSVRLRNATVNYNGHEQSLPASAVEITGNVPGEQIQYRLTTSQSANTGQYQISFSLLNNSVNQNYEVATAGTATARTARRARMNAESLVLIPTQGPSATLTIKPAEISVKLRDAQKPYDGQTQTLDPRDVIISGLLNGDQLDYRLTQSAGKTAGQYQIHFELTDALMNRNYVLAADSQQPSATLTITKAKLVVIKMANDTVVYNGQRQTLKPSDVQLQGLVNGDQLNYQLTKSADAKVGQYVIRLVLPTDGSGQNYEFENNPSALLTIIPADATIQVHNALAWYDGQEHQPTVSVTGLVNDDQLGYALSAGQTDVGTRQVNAKLDTANATNQNYHVKLIPGTVTVGRVAVHYLDEQGRTLAPATTASHDAQLNYTTQPLTIQGYDVVAEPTGLPANGRLTGVGGTVSYHYQAKTVRARVTYLDATAKTVLAHQDLTGKYGSLSAYRPTVAAYQQQGYVLETSNYPGDGNVFTDLTGTANYVVALSHQLVVVTPATPGQPGQPVAVYPQVNYPAGTGADALTRTITQRVHYVDQNGQPLAADHVATVKFNRTATVDLVTKKVTYTDWLAVNGDQFNAVTTPTIKGYQAVQNQSQVVRVTPDSADNVQTVVYQLVQTDTGSHGNGGTNTGSDNNNHGNGDTTTGPDSDAHGNSGATTGSDTGNPDNDGANTESGTGNHGNGGTTTGTDTGNHDNGGMNTGSGSSNHGNGGTNTGTHPDSQDHHGATAGAHGNGSTGTSSNTGNHHNGEMPTGSQTGSHGNGKVDNQQHGGATTMKQQGLLTKPQVLPGTAAVIDQPTTTQPAPKSAATGKLPRTDEQEKQAASVLGWLVMSLSLLGLGAKKRDARKRKN</sequence>
<feature type="compositionally biased region" description="Polar residues" evidence="2">
    <location>
        <begin position="1699"/>
        <end position="1727"/>
    </location>
</feature>
<reference evidence="7 8" key="1">
    <citation type="submission" date="2018-08" db="EMBL/GenBank/DDBJ databases">
        <title>Genome Lactobacillus garii FI11369.</title>
        <authorList>
            <person name="Diaz M."/>
            <person name="Narbad A."/>
        </authorList>
    </citation>
    <scope>NUCLEOTIDE SEQUENCE [LARGE SCALE GENOMIC DNA]</scope>
    <source>
        <strain evidence="7 8">FI11369</strain>
    </source>
</reference>
<evidence type="ECO:0000256" key="1">
    <source>
        <dbReference type="ARBA" id="ARBA00022737"/>
    </source>
</evidence>
<dbReference type="Gene3D" id="3.10.20.470">
    <property type="match status" value="1"/>
</dbReference>
<keyword evidence="3" id="KW-0812">Transmembrane</keyword>
<feature type="transmembrane region" description="Helical" evidence="3">
    <location>
        <begin position="1769"/>
        <end position="1787"/>
    </location>
</feature>
<feature type="compositionally biased region" description="Low complexity" evidence="2">
    <location>
        <begin position="1577"/>
        <end position="1592"/>
    </location>
</feature>
<dbReference type="InterPro" id="IPR041558">
    <property type="entry name" value="MucBP_2"/>
</dbReference>
<evidence type="ECO:0000259" key="4">
    <source>
        <dbReference type="Pfam" id="PF06458"/>
    </source>
</evidence>
<evidence type="ECO:0008006" key="9">
    <source>
        <dbReference type="Google" id="ProtNLM"/>
    </source>
</evidence>
<evidence type="ECO:0000259" key="6">
    <source>
        <dbReference type="Pfam" id="PF17966"/>
    </source>
</evidence>
<protein>
    <recommendedName>
        <fullName evidence="9">LPXTG cell wall anchor domain-containing protein</fullName>
    </recommendedName>
</protein>
<feature type="domain" description="Mucin binding" evidence="5">
    <location>
        <begin position="1366"/>
        <end position="1436"/>
    </location>
</feature>
<evidence type="ECO:0000256" key="2">
    <source>
        <dbReference type="SAM" id="MobiDB-lite"/>
    </source>
</evidence>
<evidence type="ECO:0000313" key="8">
    <source>
        <dbReference type="Proteomes" id="UP000283633"/>
    </source>
</evidence>
<evidence type="ECO:0000256" key="3">
    <source>
        <dbReference type="SAM" id="Phobius"/>
    </source>
</evidence>
<comment type="caution">
    <text evidence="7">The sequence shown here is derived from an EMBL/GenBank/DDBJ whole genome shotgun (WGS) entry which is preliminary data.</text>
</comment>
<dbReference type="Gene3D" id="2.60.40.4300">
    <property type="match status" value="1"/>
</dbReference>
<keyword evidence="3" id="KW-0472">Membrane</keyword>
<organism evidence="7 8">
    <name type="scientific">Lactiplantibacillus garii</name>
    <dbReference type="NCBI Taxonomy" id="2306423"/>
    <lineage>
        <taxon>Bacteria</taxon>
        <taxon>Bacillati</taxon>
        <taxon>Bacillota</taxon>
        <taxon>Bacilli</taxon>
        <taxon>Lactobacillales</taxon>
        <taxon>Lactobacillaceae</taxon>
        <taxon>Lactiplantibacillus</taxon>
    </lineage>
</organism>
<feature type="compositionally biased region" description="Low complexity" evidence="2">
    <location>
        <begin position="1633"/>
        <end position="1654"/>
    </location>
</feature>